<dbReference type="WBParaSite" id="ACAC_0000285401-mRNA-1">
    <property type="protein sequence ID" value="ACAC_0000285401-mRNA-1"/>
    <property type="gene ID" value="ACAC_0000285401"/>
</dbReference>
<sequence>MAPSDRTIMLTNIASMWPYNSERRALNWPIHIGLITNCFTSTIIATKINSDMVAFNPKMGFFESIRTCPKSPFVFGVYSSAVLFYGLRQILITPYVFNENRPCSSCMLSRSILISLASGIALPFFTTPYLCHYIVKLKCFRIFNTLDSDPDFARELLISIQLKPTFKQRIMDFLRTVPYFSDVVGKPGPETERLRVT</sequence>
<keyword evidence="2" id="KW-1185">Reference proteome</keyword>
<dbReference type="AlphaFoldDB" id="A0A158P7N7"/>
<name>A0A158P7N7_ANGCA</name>
<keyword evidence="1" id="KW-1133">Transmembrane helix</keyword>
<feature type="transmembrane region" description="Helical" evidence="1">
    <location>
        <begin position="73"/>
        <end position="92"/>
    </location>
</feature>
<reference evidence="3" key="2">
    <citation type="submission" date="2016-04" db="UniProtKB">
        <authorList>
            <consortium name="WormBaseParasite"/>
        </authorList>
    </citation>
    <scope>IDENTIFICATION</scope>
</reference>
<dbReference type="Pfam" id="PF23408">
    <property type="entry name" value="TMEM126_like"/>
    <property type="match status" value="1"/>
</dbReference>
<reference evidence="2" key="1">
    <citation type="submission" date="2012-09" db="EMBL/GenBank/DDBJ databases">
        <authorList>
            <person name="Martin A.A."/>
        </authorList>
    </citation>
    <scope>NUCLEOTIDE SEQUENCE</scope>
</reference>
<evidence type="ECO:0000256" key="1">
    <source>
        <dbReference type="SAM" id="Phobius"/>
    </source>
</evidence>
<dbReference type="InterPro" id="IPR057591">
    <property type="entry name" value="TMEM126-like"/>
</dbReference>
<feature type="transmembrane region" description="Helical" evidence="1">
    <location>
        <begin position="112"/>
        <end position="135"/>
    </location>
</feature>
<proteinExistence type="predicted"/>
<evidence type="ECO:0000313" key="2">
    <source>
        <dbReference type="Proteomes" id="UP000035642"/>
    </source>
</evidence>
<organism evidence="2 3">
    <name type="scientific">Angiostrongylus cantonensis</name>
    <name type="common">Rat lungworm</name>
    <dbReference type="NCBI Taxonomy" id="6313"/>
    <lineage>
        <taxon>Eukaryota</taxon>
        <taxon>Metazoa</taxon>
        <taxon>Ecdysozoa</taxon>
        <taxon>Nematoda</taxon>
        <taxon>Chromadorea</taxon>
        <taxon>Rhabditida</taxon>
        <taxon>Rhabditina</taxon>
        <taxon>Rhabditomorpha</taxon>
        <taxon>Strongyloidea</taxon>
        <taxon>Metastrongylidae</taxon>
        <taxon>Angiostrongylus</taxon>
    </lineage>
</organism>
<keyword evidence="1" id="KW-0812">Transmembrane</keyword>
<accession>A0A158P7N7</accession>
<dbReference type="Proteomes" id="UP000035642">
    <property type="component" value="Unassembled WGS sequence"/>
</dbReference>
<keyword evidence="1" id="KW-0472">Membrane</keyword>
<protein>
    <submittedName>
        <fullName evidence="3">7TM_GPCR_Srx domain-containing protein</fullName>
    </submittedName>
</protein>
<evidence type="ECO:0000313" key="3">
    <source>
        <dbReference type="WBParaSite" id="ACAC_0000285401-mRNA-1"/>
    </source>
</evidence>